<evidence type="ECO:0000313" key="2">
    <source>
        <dbReference type="EMBL" id="CAF3328125.1"/>
    </source>
</evidence>
<dbReference type="EMBL" id="CAJOBP010006827">
    <property type="protein sequence ID" value="CAF4501675.1"/>
    <property type="molecule type" value="Genomic_DNA"/>
</dbReference>
<name>A0A817U1T8_9BILA</name>
<dbReference type="Proteomes" id="UP000663848">
    <property type="component" value="Unassembled WGS sequence"/>
</dbReference>
<evidence type="ECO:0000313" key="4">
    <source>
        <dbReference type="EMBL" id="CAF4501675.1"/>
    </source>
</evidence>
<evidence type="ECO:0000313" key="5">
    <source>
        <dbReference type="Proteomes" id="UP000663872"/>
    </source>
</evidence>
<dbReference type="SUPFAM" id="SSF52047">
    <property type="entry name" value="RNI-like"/>
    <property type="match status" value="1"/>
</dbReference>
<comment type="caution">
    <text evidence="2">The sequence shown here is derived from an EMBL/GenBank/DDBJ whole genome shotgun (WGS) entry which is preliminary data.</text>
</comment>
<dbReference type="Gene3D" id="3.80.10.10">
    <property type="entry name" value="Ribonuclease Inhibitor"/>
    <property type="match status" value="1"/>
</dbReference>
<evidence type="ECO:0000256" key="1">
    <source>
        <dbReference type="SAM" id="SignalP"/>
    </source>
</evidence>
<feature type="signal peptide" evidence="1">
    <location>
        <begin position="1"/>
        <end position="15"/>
    </location>
</feature>
<feature type="chain" id="PRO_5035614059" evidence="1">
    <location>
        <begin position="16"/>
        <end position="97"/>
    </location>
</feature>
<dbReference type="EMBL" id="CAJNYT010000076">
    <property type="protein sequence ID" value="CAF3328125.1"/>
    <property type="molecule type" value="Genomic_DNA"/>
</dbReference>
<proteinExistence type="predicted"/>
<organism evidence="2 5">
    <name type="scientific">Rotaria socialis</name>
    <dbReference type="NCBI Taxonomy" id="392032"/>
    <lineage>
        <taxon>Eukaryota</taxon>
        <taxon>Metazoa</taxon>
        <taxon>Spiralia</taxon>
        <taxon>Gnathifera</taxon>
        <taxon>Rotifera</taxon>
        <taxon>Eurotatoria</taxon>
        <taxon>Bdelloidea</taxon>
        <taxon>Philodinida</taxon>
        <taxon>Philodinidae</taxon>
        <taxon>Rotaria</taxon>
    </lineage>
</organism>
<keyword evidence="6" id="KW-1185">Reference proteome</keyword>
<gene>
    <name evidence="2" type="ORF">GRG538_LOCUS3208</name>
    <name evidence="3" type="ORF">QYT958_LOCUS2164</name>
    <name evidence="4" type="ORF">UJA718_LOCUS26369</name>
</gene>
<evidence type="ECO:0000313" key="6">
    <source>
        <dbReference type="Proteomes" id="UP000663873"/>
    </source>
</evidence>
<dbReference type="InterPro" id="IPR032675">
    <property type="entry name" value="LRR_dom_sf"/>
</dbReference>
<dbReference type="AlphaFoldDB" id="A0A817U1T8"/>
<sequence>MIFLWFSHLIHIIKSYIPLQTVYGMEEQIRKLNKEPYKNPQLVKRFTDNPNAASLDLSNRNPKLGDEDMEILADQLKTNRVLTALGLQHNQIGDRGA</sequence>
<dbReference type="Proteomes" id="UP000663873">
    <property type="component" value="Unassembled WGS sequence"/>
</dbReference>
<reference evidence="2" key="1">
    <citation type="submission" date="2021-02" db="EMBL/GenBank/DDBJ databases">
        <authorList>
            <person name="Nowell W R."/>
        </authorList>
    </citation>
    <scope>NUCLEOTIDE SEQUENCE</scope>
</reference>
<dbReference type="Proteomes" id="UP000663872">
    <property type="component" value="Unassembled WGS sequence"/>
</dbReference>
<accession>A0A817U1T8</accession>
<protein>
    <submittedName>
        <fullName evidence="2">Uncharacterized protein</fullName>
    </submittedName>
</protein>
<keyword evidence="1" id="KW-0732">Signal</keyword>
<dbReference type="EMBL" id="CAJOBR010000137">
    <property type="protein sequence ID" value="CAF4470310.1"/>
    <property type="molecule type" value="Genomic_DNA"/>
</dbReference>
<evidence type="ECO:0000313" key="3">
    <source>
        <dbReference type="EMBL" id="CAF4470310.1"/>
    </source>
</evidence>